<name>A0AA95LND7_9BACI</name>
<feature type="transmembrane region" description="Helical" evidence="1">
    <location>
        <begin position="40"/>
        <end position="60"/>
    </location>
</feature>
<feature type="transmembrane region" description="Helical" evidence="1">
    <location>
        <begin position="97"/>
        <end position="119"/>
    </location>
</feature>
<dbReference type="Proteomes" id="UP001178303">
    <property type="component" value="Chromosome"/>
</dbReference>
<evidence type="ECO:0008006" key="4">
    <source>
        <dbReference type="Google" id="ProtNLM"/>
    </source>
</evidence>
<dbReference type="EMBL" id="CP126099">
    <property type="protein sequence ID" value="WHY26777.1"/>
    <property type="molecule type" value="Genomic_DNA"/>
</dbReference>
<feature type="transmembrane region" description="Helical" evidence="1">
    <location>
        <begin position="194"/>
        <end position="215"/>
    </location>
</feature>
<proteinExistence type="predicted"/>
<dbReference type="RefSeq" id="WP_283881298.1">
    <property type="nucleotide sequence ID" value="NZ_CP126099.1"/>
</dbReference>
<reference evidence="2" key="1">
    <citation type="submission" date="2023-05" db="EMBL/GenBank/DDBJ databases">
        <title>Comparative genomics of Bacillaceae isolates and their secondary metabolite potential.</title>
        <authorList>
            <person name="Song L."/>
            <person name="Nielsen L.J."/>
            <person name="Mohite O."/>
            <person name="Xu X."/>
            <person name="Weber T."/>
            <person name="Kovacs A.T."/>
        </authorList>
    </citation>
    <scope>NUCLEOTIDE SEQUENCE</scope>
    <source>
        <strain evidence="2">LN15</strain>
    </source>
</reference>
<gene>
    <name evidence="2" type="ORF">QNH45_14665</name>
</gene>
<evidence type="ECO:0000313" key="3">
    <source>
        <dbReference type="Proteomes" id="UP001178303"/>
    </source>
</evidence>
<keyword evidence="1" id="KW-0812">Transmembrane</keyword>
<accession>A0AA95LND7</accession>
<protein>
    <recommendedName>
        <fullName evidence="4">Beta-carotene 15,15'-monooxygenase</fullName>
    </recommendedName>
</protein>
<keyword evidence="1" id="KW-0472">Membrane</keyword>
<feature type="transmembrane region" description="Helical" evidence="1">
    <location>
        <begin position="221"/>
        <end position="239"/>
    </location>
</feature>
<keyword evidence="1" id="KW-1133">Transmembrane helix</keyword>
<organism evidence="2 3">
    <name type="scientific">Bacillus wiedmannii</name>
    <dbReference type="NCBI Taxonomy" id="1890302"/>
    <lineage>
        <taxon>Bacteria</taxon>
        <taxon>Bacillati</taxon>
        <taxon>Bacillota</taxon>
        <taxon>Bacilli</taxon>
        <taxon>Bacillales</taxon>
        <taxon>Bacillaceae</taxon>
        <taxon>Bacillus</taxon>
        <taxon>Bacillus cereus group</taxon>
    </lineage>
</organism>
<evidence type="ECO:0000313" key="2">
    <source>
        <dbReference type="EMBL" id="WHY26777.1"/>
    </source>
</evidence>
<evidence type="ECO:0000256" key="1">
    <source>
        <dbReference type="SAM" id="Phobius"/>
    </source>
</evidence>
<feature type="transmembrane region" description="Helical" evidence="1">
    <location>
        <begin position="67"/>
        <end position="85"/>
    </location>
</feature>
<sequence>MSVTLSRRRKGIWIGLVSLILLSNYLLYALPIVPAAPKEVVLGSLLDCMFVIPFITYFFIIRKRYSLTYIFPVVIAGYIFARFIIPSDYLQAFSYVSFIIVAVEIAFICLEFFLLYKIVRKLPTIIKRYKEYKSEYSSFSYAIDAAFDSNMKRNKLVDVILTECKLVYYAFFSWRVKVPEGESVYSYHKKTGAIGVYIMIIHATLIESIGFHYLLHQWNPVIAWVLLILNVYAMFYFLAEIQAIRKDPIIVAEEKVIIQIGLGKKMVIPFTQIETITYYKGESLKKEKEVLDATVMEFIKEPPTFEITLKEPVKVQLLYGFSKTVSRVHLNVDEERKFYDAVTERLRHMNGG</sequence>
<feature type="transmembrane region" description="Helical" evidence="1">
    <location>
        <begin position="12"/>
        <end position="34"/>
    </location>
</feature>
<dbReference type="AlphaFoldDB" id="A0AA95LND7"/>